<comment type="subcellular location">
    <subcellularLocation>
        <location evidence="1">Membrane</location>
        <topology evidence="1">Multi-pass membrane protein</topology>
    </subcellularLocation>
</comment>
<evidence type="ECO:0000259" key="7">
    <source>
        <dbReference type="Pfam" id="PF02397"/>
    </source>
</evidence>
<dbReference type="GO" id="GO:0016020">
    <property type="term" value="C:membrane"/>
    <property type="evidence" value="ECO:0007669"/>
    <property type="project" value="UniProtKB-SubCell"/>
</dbReference>
<evidence type="ECO:0000256" key="6">
    <source>
        <dbReference type="SAM" id="Phobius"/>
    </source>
</evidence>
<dbReference type="InterPro" id="IPR017475">
    <property type="entry name" value="EPS_sugar_tfrase"/>
</dbReference>
<keyword evidence="2 8" id="KW-0808">Transferase</keyword>
<sequence>MGTVKFFRHSTKLSRYYIPTEFVVLATIEFVVLIASLYFAFVIRFWGGEWQFDIDNFLPKALVYAIVLQLSLVAFGLYQRQTGRFINMLVLRIASGLLLGLIPLGVSFYFVPQFFLGRGALFLAVGLSFLLISVVRLFFSRVVKERTMWTRVLVLGSGNRASLIRDAVSSGELKGLNIVAFVTMEGDRITTNGSTITLDEPLIHYVEEQDIDEVVIAVDDRRSQNFPTKELIDCKMSGVNILDMVTFFERRAGKIRLDMLNPSWLYLAEGFEVGTVRKIGKRTLDILVVLMLFPVAVPFAILVSFAIFLESGGRGSIIYSQTRIKQDGIPFKIYKFRSMVTDAEKDGVARWAEKNDSRITRVGAFIRKGRLDELPQLFNVLKGDMSFVGPRPERPEFIKNLAKTIPYYEERHRVKPGLTGWAQICYSYGDTEKDSVEKLQYDLFYVKNYSVLLDLLILLQTAEVVMLGKGAQ</sequence>
<dbReference type="PANTHER" id="PTHR30576">
    <property type="entry name" value="COLANIC BIOSYNTHESIS UDP-GLUCOSE LIPID CARRIER TRANSFERASE"/>
    <property type="match status" value="1"/>
</dbReference>
<dbReference type="AlphaFoldDB" id="A0A3B0XCJ1"/>
<feature type="transmembrane region" description="Helical" evidence="6">
    <location>
        <begin position="61"/>
        <end position="78"/>
    </location>
</feature>
<reference evidence="8" key="1">
    <citation type="submission" date="2018-06" db="EMBL/GenBank/DDBJ databases">
        <authorList>
            <person name="Zhirakovskaya E."/>
        </authorList>
    </citation>
    <scope>NUCLEOTIDE SEQUENCE</scope>
</reference>
<dbReference type="InterPro" id="IPR017464">
    <property type="entry name" value="Sugar_tfrase_EpsB_2"/>
</dbReference>
<dbReference type="GO" id="GO:0047360">
    <property type="term" value="F:undecaprenyl-phosphate galactose phosphotransferase activity"/>
    <property type="evidence" value="ECO:0007669"/>
    <property type="project" value="UniProtKB-EC"/>
</dbReference>
<protein>
    <submittedName>
        <fullName evidence="8">Undecaprenyl-phosphate galactosephosphotransferase</fullName>
        <ecNumber evidence="8">2.7.8.6</ecNumber>
    </submittedName>
</protein>
<feature type="transmembrane region" description="Helical" evidence="6">
    <location>
        <begin position="21"/>
        <end position="41"/>
    </location>
</feature>
<feature type="transmembrane region" description="Helical" evidence="6">
    <location>
        <begin position="286"/>
        <end position="309"/>
    </location>
</feature>
<dbReference type="GO" id="GO:0089702">
    <property type="term" value="F:undecaprenyl-phosphate glucose phosphotransferase activity"/>
    <property type="evidence" value="ECO:0007669"/>
    <property type="project" value="TreeGrafter"/>
</dbReference>
<evidence type="ECO:0000256" key="5">
    <source>
        <dbReference type="ARBA" id="ARBA00023136"/>
    </source>
</evidence>
<feature type="transmembrane region" description="Helical" evidence="6">
    <location>
        <begin position="116"/>
        <end position="139"/>
    </location>
</feature>
<dbReference type="InterPro" id="IPR003362">
    <property type="entry name" value="Bact_transf"/>
</dbReference>
<dbReference type="EC" id="2.7.8.6" evidence="8"/>
<gene>
    <name evidence="8" type="ORF">MNBD_GAMMA05-1237</name>
</gene>
<evidence type="ECO:0000256" key="4">
    <source>
        <dbReference type="ARBA" id="ARBA00022989"/>
    </source>
</evidence>
<dbReference type="Pfam" id="PF02397">
    <property type="entry name" value="Bac_transf"/>
    <property type="match status" value="1"/>
</dbReference>
<evidence type="ECO:0000256" key="3">
    <source>
        <dbReference type="ARBA" id="ARBA00022692"/>
    </source>
</evidence>
<evidence type="ECO:0000256" key="2">
    <source>
        <dbReference type="ARBA" id="ARBA00022679"/>
    </source>
</evidence>
<organism evidence="8">
    <name type="scientific">hydrothermal vent metagenome</name>
    <dbReference type="NCBI Taxonomy" id="652676"/>
    <lineage>
        <taxon>unclassified sequences</taxon>
        <taxon>metagenomes</taxon>
        <taxon>ecological metagenomes</taxon>
    </lineage>
</organism>
<feature type="domain" description="Bacterial sugar transferase" evidence="7">
    <location>
        <begin position="281"/>
        <end position="466"/>
    </location>
</feature>
<evidence type="ECO:0000313" key="8">
    <source>
        <dbReference type="EMBL" id="VAW53734.1"/>
    </source>
</evidence>
<dbReference type="NCBIfam" id="TIGR03013">
    <property type="entry name" value="EpsB_2"/>
    <property type="match status" value="1"/>
</dbReference>
<dbReference type="EMBL" id="UOFE01000035">
    <property type="protein sequence ID" value="VAW53734.1"/>
    <property type="molecule type" value="Genomic_DNA"/>
</dbReference>
<keyword evidence="5 6" id="KW-0472">Membrane</keyword>
<name>A0A3B0XCJ1_9ZZZZ</name>
<proteinExistence type="predicted"/>
<dbReference type="Gene3D" id="3.40.50.720">
    <property type="entry name" value="NAD(P)-binding Rossmann-like Domain"/>
    <property type="match status" value="1"/>
</dbReference>
<dbReference type="NCBIfam" id="TIGR03025">
    <property type="entry name" value="EPS_sugtrans"/>
    <property type="match status" value="1"/>
</dbReference>
<feature type="transmembrane region" description="Helical" evidence="6">
    <location>
        <begin position="90"/>
        <end position="110"/>
    </location>
</feature>
<evidence type="ECO:0000256" key="1">
    <source>
        <dbReference type="ARBA" id="ARBA00004141"/>
    </source>
</evidence>
<dbReference type="PANTHER" id="PTHR30576:SF21">
    <property type="entry name" value="UDP-GLUCOSE:UNDECAPRENYL-PHOSPHATE GLUCOSE-1-PHOSPHATE TRANSFERASE"/>
    <property type="match status" value="1"/>
</dbReference>
<dbReference type="GO" id="GO:0009242">
    <property type="term" value="P:colanic acid biosynthetic process"/>
    <property type="evidence" value="ECO:0007669"/>
    <property type="project" value="TreeGrafter"/>
</dbReference>
<keyword evidence="3 6" id="KW-0812">Transmembrane</keyword>
<keyword evidence="4 6" id="KW-1133">Transmembrane helix</keyword>
<accession>A0A3B0XCJ1</accession>